<dbReference type="OrthoDB" id="9798006at2"/>
<gene>
    <name evidence="4" type="ORF">E4665_08820</name>
</gene>
<dbReference type="AlphaFoldDB" id="A0A4Z0GMW1"/>
<evidence type="ECO:0000256" key="2">
    <source>
        <dbReference type="ARBA" id="ARBA00023315"/>
    </source>
</evidence>
<dbReference type="Gene3D" id="3.40.630.30">
    <property type="match status" value="1"/>
</dbReference>
<evidence type="ECO:0000256" key="1">
    <source>
        <dbReference type="ARBA" id="ARBA00022679"/>
    </source>
</evidence>
<reference evidence="4 5" key="1">
    <citation type="journal article" date="2015" name="Int. J. Syst. Evol. Microbiol.">
        <title>Sporolactobacillus shoreae sp. nov. and Sporolactobacillus spathodeae sp. nov., two spore-forming lactic acid bacteria isolated from tree barks in Thailand.</title>
        <authorList>
            <person name="Thamacharoensuk T."/>
            <person name="Kitahara M."/>
            <person name="Ohkuma M."/>
            <person name="Thongchul N."/>
            <person name="Tanasupawat S."/>
        </authorList>
    </citation>
    <scope>NUCLEOTIDE SEQUENCE [LARGE SCALE GENOMIC DNA]</scope>
    <source>
        <strain evidence="4 5">BK92</strain>
    </source>
</reference>
<sequence length="165" mass="18568">MSYQMDFMKASDWEQVKKIYLDGIKTGLATFQDAAPEWDEWDQSHVKACRIVARSEDSILGWAALSPTSSRCCYKGIGEVSIYISNVCKGQGVGTALLKHLIRESEDNGFWTLQSAITRENKTSLALHAKCGFREIGFREKIAQMPDGTWHDVILVERRSHVVGI</sequence>
<keyword evidence="2" id="KW-0012">Acyltransferase</keyword>
<accession>A0A4Z0GMW1</accession>
<protein>
    <submittedName>
        <fullName evidence="4">N-acetyltransferase family protein</fullName>
    </submittedName>
</protein>
<name>A0A4Z0GMW1_9BACL</name>
<evidence type="ECO:0000313" key="4">
    <source>
        <dbReference type="EMBL" id="TGA98374.1"/>
    </source>
</evidence>
<keyword evidence="1 4" id="KW-0808">Transferase</keyword>
<dbReference type="PANTHER" id="PTHR43072:SF23">
    <property type="entry name" value="UPF0039 PROTEIN C11D3.02C"/>
    <property type="match status" value="1"/>
</dbReference>
<dbReference type="InterPro" id="IPR000182">
    <property type="entry name" value="GNAT_dom"/>
</dbReference>
<dbReference type="SUPFAM" id="SSF55729">
    <property type="entry name" value="Acyl-CoA N-acyltransferases (Nat)"/>
    <property type="match status" value="1"/>
</dbReference>
<feature type="domain" description="N-acetyltransferase" evidence="3">
    <location>
        <begin position="3"/>
        <end position="160"/>
    </location>
</feature>
<dbReference type="Pfam" id="PF00583">
    <property type="entry name" value="Acetyltransf_1"/>
    <property type="match status" value="1"/>
</dbReference>
<dbReference type="CDD" id="cd04301">
    <property type="entry name" value="NAT_SF"/>
    <property type="match status" value="1"/>
</dbReference>
<organism evidence="4 5">
    <name type="scientific">Sporolactobacillus shoreae</name>
    <dbReference type="NCBI Taxonomy" id="1465501"/>
    <lineage>
        <taxon>Bacteria</taxon>
        <taxon>Bacillati</taxon>
        <taxon>Bacillota</taxon>
        <taxon>Bacilli</taxon>
        <taxon>Bacillales</taxon>
        <taxon>Sporolactobacillaceae</taxon>
        <taxon>Sporolactobacillus</taxon>
    </lineage>
</organism>
<evidence type="ECO:0000259" key="3">
    <source>
        <dbReference type="PROSITE" id="PS51186"/>
    </source>
</evidence>
<dbReference type="EMBL" id="SRJD01000008">
    <property type="protein sequence ID" value="TGA98374.1"/>
    <property type="molecule type" value="Genomic_DNA"/>
</dbReference>
<proteinExistence type="predicted"/>
<dbReference type="PANTHER" id="PTHR43072">
    <property type="entry name" value="N-ACETYLTRANSFERASE"/>
    <property type="match status" value="1"/>
</dbReference>
<dbReference type="Proteomes" id="UP000298347">
    <property type="component" value="Unassembled WGS sequence"/>
</dbReference>
<evidence type="ECO:0000313" key="5">
    <source>
        <dbReference type="Proteomes" id="UP000298347"/>
    </source>
</evidence>
<dbReference type="GO" id="GO:0016747">
    <property type="term" value="F:acyltransferase activity, transferring groups other than amino-acyl groups"/>
    <property type="evidence" value="ECO:0007669"/>
    <property type="project" value="InterPro"/>
</dbReference>
<dbReference type="InterPro" id="IPR016181">
    <property type="entry name" value="Acyl_CoA_acyltransferase"/>
</dbReference>
<keyword evidence="5" id="KW-1185">Reference proteome</keyword>
<dbReference type="PROSITE" id="PS51186">
    <property type="entry name" value="GNAT"/>
    <property type="match status" value="1"/>
</dbReference>
<comment type="caution">
    <text evidence="4">The sequence shown here is derived from an EMBL/GenBank/DDBJ whole genome shotgun (WGS) entry which is preliminary data.</text>
</comment>